<organism evidence="2 3">
    <name type="scientific">Candidatus Gottesmanbacteria bacterium RIFCSPLOWO2_01_FULL_43_11b</name>
    <dbReference type="NCBI Taxonomy" id="1798392"/>
    <lineage>
        <taxon>Bacteria</taxon>
        <taxon>Candidatus Gottesmaniibacteriota</taxon>
    </lineage>
</organism>
<gene>
    <name evidence="2" type="ORF">A3A79_00915</name>
</gene>
<feature type="transmembrane region" description="Helical" evidence="1">
    <location>
        <begin position="88"/>
        <end position="114"/>
    </location>
</feature>
<feature type="transmembrane region" description="Helical" evidence="1">
    <location>
        <begin position="172"/>
        <end position="199"/>
    </location>
</feature>
<feature type="transmembrane region" description="Helical" evidence="1">
    <location>
        <begin position="205"/>
        <end position="223"/>
    </location>
</feature>
<evidence type="ECO:0000313" key="3">
    <source>
        <dbReference type="Proteomes" id="UP000178759"/>
    </source>
</evidence>
<protein>
    <recommendedName>
        <fullName evidence="4">Glycosyltransferase RgtA/B/C/D-like domain-containing protein</fullName>
    </recommendedName>
</protein>
<evidence type="ECO:0000313" key="2">
    <source>
        <dbReference type="EMBL" id="OGG23753.1"/>
    </source>
</evidence>
<feature type="transmembrane region" description="Helical" evidence="1">
    <location>
        <begin position="230"/>
        <end position="254"/>
    </location>
</feature>
<dbReference type="AlphaFoldDB" id="A0A1F6AH68"/>
<comment type="caution">
    <text evidence="2">The sequence shown here is derived from an EMBL/GenBank/DDBJ whole genome shotgun (WGS) entry which is preliminary data.</text>
</comment>
<feature type="transmembrane region" description="Helical" evidence="1">
    <location>
        <begin position="126"/>
        <end position="141"/>
    </location>
</feature>
<proteinExistence type="predicted"/>
<feature type="transmembrane region" description="Helical" evidence="1">
    <location>
        <begin position="260"/>
        <end position="276"/>
    </location>
</feature>
<name>A0A1F6AH68_9BACT</name>
<evidence type="ECO:0000256" key="1">
    <source>
        <dbReference type="SAM" id="Phobius"/>
    </source>
</evidence>
<sequence>MKKIFFLVLLFGLWFFLFPIYRDRIPAFGCFDDCFNYMGGYFLNSGKHLYSEIFYNHQPIMAYISAFIQRFGNPQTIYTLVLQHRLFVIVWAIAWNIFLTLRFGWIGLGFAFLYEVTKGYVFGERFLAEALIVYPLVYLIGLKFKKIYTYEYFIIPIVTWFIVFSREPYIPLALLLFILLYKRVSLVIFLSLSIFTIFFHLPSDYFFNVVTVNGILASSANIIQSFTYPILIFFGGTWNLFRYIEVGLVILFWLGISKKHWVLPFIILGLANIRPVPPGTVYYEAFQHLVGYGVLIFIVLLNVKKFLWLGFILLTVFAIFHPRSYLYDRVDRNAEFTQNYGQYYVAGEVVRQLSDPSDTLFLDGLDDLIYWQAKRYSPYKYSWYTSIMHEFNVYKNARVDMFRENPPDFYYGKCSDDKIESILPDNILNDYLRFYWQERPTCLFVHKEMYKRISKEKLVRVDQQFDYVAFPQ</sequence>
<dbReference type="Proteomes" id="UP000178759">
    <property type="component" value="Unassembled WGS sequence"/>
</dbReference>
<keyword evidence="1" id="KW-0472">Membrane</keyword>
<keyword evidence="1" id="KW-0812">Transmembrane</keyword>
<feature type="transmembrane region" description="Helical" evidence="1">
    <location>
        <begin position="306"/>
        <end position="326"/>
    </location>
</feature>
<feature type="transmembrane region" description="Helical" evidence="1">
    <location>
        <begin position="147"/>
        <end position="165"/>
    </location>
</feature>
<dbReference type="EMBL" id="MFJV01000001">
    <property type="protein sequence ID" value="OGG23753.1"/>
    <property type="molecule type" value="Genomic_DNA"/>
</dbReference>
<accession>A0A1F6AH68</accession>
<reference evidence="2 3" key="1">
    <citation type="journal article" date="2016" name="Nat. Commun.">
        <title>Thousands of microbial genomes shed light on interconnected biogeochemical processes in an aquifer system.</title>
        <authorList>
            <person name="Anantharaman K."/>
            <person name="Brown C.T."/>
            <person name="Hug L.A."/>
            <person name="Sharon I."/>
            <person name="Castelle C.J."/>
            <person name="Probst A.J."/>
            <person name="Thomas B.C."/>
            <person name="Singh A."/>
            <person name="Wilkins M.J."/>
            <person name="Karaoz U."/>
            <person name="Brodie E.L."/>
            <person name="Williams K.H."/>
            <person name="Hubbard S.S."/>
            <person name="Banfield J.F."/>
        </authorList>
    </citation>
    <scope>NUCLEOTIDE SEQUENCE [LARGE SCALE GENOMIC DNA]</scope>
</reference>
<dbReference type="STRING" id="1798392.A3A79_00915"/>
<evidence type="ECO:0008006" key="4">
    <source>
        <dbReference type="Google" id="ProtNLM"/>
    </source>
</evidence>
<keyword evidence="1" id="KW-1133">Transmembrane helix</keyword>